<dbReference type="InterPro" id="IPR014729">
    <property type="entry name" value="Rossmann-like_a/b/a_fold"/>
</dbReference>
<evidence type="ECO:0000256" key="5">
    <source>
        <dbReference type="ARBA" id="ARBA00023146"/>
    </source>
</evidence>
<comment type="caution">
    <text evidence="8">The sequence shown here is derived from an EMBL/GenBank/DDBJ whole genome shotgun (WGS) entry which is preliminary data.</text>
</comment>
<keyword evidence="5 6" id="KW-0030">Aminoacyl-tRNA synthetase</keyword>
<dbReference type="SUPFAM" id="SSF52374">
    <property type="entry name" value="Nucleotidylyl transferase"/>
    <property type="match status" value="1"/>
</dbReference>
<dbReference type="PANTHER" id="PTHR43097">
    <property type="entry name" value="GLUTAMINE-TRNA LIGASE"/>
    <property type="match status" value="1"/>
</dbReference>
<comment type="similarity">
    <text evidence="6">Belongs to the class-I aminoacyl-tRNA synthetase family.</text>
</comment>
<keyword evidence="2 6" id="KW-0547">Nucleotide-binding</keyword>
<name>A0ABV0N8S3_9TELE</name>
<feature type="domain" description="Glutamyl/glutaminyl-tRNA synthetase class Ib catalytic" evidence="7">
    <location>
        <begin position="175"/>
        <end position="220"/>
    </location>
</feature>
<keyword evidence="3 6" id="KW-0067">ATP-binding</keyword>
<proteinExistence type="inferred from homology"/>
<gene>
    <name evidence="8" type="primary">QARS1_1</name>
    <name evidence="8" type="ORF">GOODEAATRI_007333</name>
</gene>
<evidence type="ECO:0000259" key="7">
    <source>
        <dbReference type="Pfam" id="PF00749"/>
    </source>
</evidence>
<dbReference type="Gene3D" id="3.40.50.620">
    <property type="entry name" value="HUPs"/>
    <property type="match status" value="2"/>
</dbReference>
<reference evidence="8 9" key="1">
    <citation type="submission" date="2021-06" db="EMBL/GenBank/DDBJ databases">
        <authorList>
            <person name="Palmer J.M."/>
        </authorList>
    </citation>
    <scope>NUCLEOTIDE SEQUENCE [LARGE SCALE GENOMIC DNA]</scope>
    <source>
        <strain evidence="8 9">GA_2019</strain>
        <tissue evidence="8">Muscle</tissue>
    </source>
</reference>
<evidence type="ECO:0000256" key="2">
    <source>
        <dbReference type="ARBA" id="ARBA00022741"/>
    </source>
</evidence>
<evidence type="ECO:0000313" key="8">
    <source>
        <dbReference type="EMBL" id="MEQ2167763.1"/>
    </source>
</evidence>
<keyword evidence="9" id="KW-1185">Reference proteome</keyword>
<dbReference type="Proteomes" id="UP001476798">
    <property type="component" value="Unassembled WGS sequence"/>
</dbReference>
<dbReference type="PANTHER" id="PTHR43097:SF4">
    <property type="entry name" value="GLUTAMINE--TRNA LIGASE"/>
    <property type="match status" value="1"/>
</dbReference>
<dbReference type="InterPro" id="IPR050132">
    <property type="entry name" value="Gln/Glu-tRNA_Ligase"/>
</dbReference>
<dbReference type="InterPro" id="IPR020058">
    <property type="entry name" value="Glu/Gln-tRNA-synth_Ib_cat-dom"/>
</dbReference>
<evidence type="ECO:0000256" key="4">
    <source>
        <dbReference type="ARBA" id="ARBA00022917"/>
    </source>
</evidence>
<evidence type="ECO:0000313" key="9">
    <source>
        <dbReference type="Proteomes" id="UP001476798"/>
    </source>
</evidence>
<keyword evidence="1 6" id="KW-0436">Ligase</keyword>
<feature type="domain" description="Glutamyl/glutaminyl-tRNA synthetase class Ib catalytic" evidence="7">
    <location>
        <begin position="5"/>
        <end position="150"/>
    </location>
</feature>
<dbReference type="EMBL" id="JAHRIO010030352">
    <property type="protein sequence ID" value="MEQ2167763.1"/>
    <property type="molecule type" value="Genomic_DNA"/>
</dbReference>
<accession>A0ABV0N8S3</accession>
<sequence length="221" mass="26212">LYHTGYTPYDITHASDNFQKLYDLAVDLIRRGHAYVCHQKVEELKGHNVPPSPWRDRPTEESLVLFERMKKGIFAEGEATLRMKMVMEDGKMDPVAYRIKYTPHHRTGDEWCIYPTYDYTHCLCDSIENITHSLCTKEFQARYIQVFDVYATAFWLCFEGSCLIRFFCFLMNVFRRSSYYWLCNALDVYCPVQWEYGRLNLTYTVVSKRKIIKLVETGVVR</sequence>
<evidence type="ECO:0000256" key="6">
    <source>
        <dbReference type="RuleBase" id="RU363037"/>
    </source>
</evidence>
<evidence type="ECO:0000256" key="1">
    <source>
        <dbReference type="ARBA" id="ARBA00022598"/>
    </source>
</evidence>
<feature type="non-terminal residue" evidence="8">
    <location>
        <position position="1"/>
    </location>
</feature>
<dbReference type="GO" id="GO:0016874">
    <property type="term" value="F:ligase activity"/>
    <property type="evidence" value="ECO:0007669"/>
    <property type="project" value="UniProtKB-KW"/>
</dbReference>
<dbReference type="Pfam" id="PF00749">
    <property type="entry name" value="tRNA-synt_1c"/>
    <property type="match status" value="2"/>
</dbReference>
<organism evidence="8 9">
    <name type="scientific">Goodea atripinnis</name>
    <dbReference type="NCBI Taxonomy" id="208336"/>
    <lineage>
        <taxon>Eukaryota</taxon>
        <taxon>Metazoa</taxon>
        <taxon>Chordata</taxon>
        <taxon>Craniata</taxon>
        <taxon>Vertebrata</taxon>
        <taxon>Euteleostomi</taxon>
        <taxon>Actinopterygii</taxon>
        <taxon>Neopterygii</taxon>
        <taxon>Teleostei</taxon>
        <taxon>Neoteleostei</taxon>
        <taxon>Acanthomorphata</taxon>
        <taxon>Ovalentaria</taxon>
        <taxon>Atherinomorphae</taxon>
        <taxon>Cyprinodontiformes</taxon>
        <taxon>Goodeidae</taxon>
        <taxon>Goodea</taxon>
    </lineage>
</organism>
<protein>
    <submittedName>
        <fullName evidence="8">Glutamine--tRNA ligase</fullName>
    </submittedName>
</protein>
<evidence type="ECO:0000256" key="3">
    <source>
        <dbReference type="ARBA" id="ARBA00022840"/>
    </source>
</evidence>
<keyword evidence="4 6" id="KW-0648">Protein biosynthesis</keyword>